<sequence>MRQEIVILRSTYELPPSPIRHQSFIFTTRDDTRLTRSEGLFSCLGLCALGLRSPMRVSAAPGGCEVRVRRRLSRSAAPN</sequence>
<protein>
    <submittedName>
        <fullName evidence="1">Uncharacterized protein</fullName>
    </submittedName>
</protein>
<evidence type="ECO:0000313" key="2">
    <source>
        <dbReference type="Proteomes" id="UP000324222"/>
    </source>
</evidence>
<organism evidence="1 2">
    <name type="scientific">Portunus trituberculatus</name>
    <name type="common">Swimming crab</name>
    <name type="synonym">Neptunus trituberculatus</name>
    <dbReference type="NCBI Taxonomy" id="210409"/>
    <lineage>
        <taxon>Eukaryota</taxon>
        <taxon>Metazoa</taxon>
        <taxon>Ecdysozoa</taxon>
        <taxon>Arthropoda</taxon>
        <taxon>Crustacea</taxon>
        <taxon>Multicrustacea</taxon>
        <taxon>Malacostraca</taxon>
        <taxon>Eumalacostraca</taxon>
        <taxon>Eucarida</taxon>
        <taxon>Decapoda</taxon>
        <taxon>Pleocyemata</taxon>
        <taxon>Brachyura</taxon>
        <taxon>Eubrachyura</taxon>
        <taxon>Portunoidea</taxon>
        <taxon>Portunidae</taxon>
        <taxon>Portuninae</taxon>
        <taxon>Portunus</taxon>
    </lineage>
</organism>
<proteinExistence type="predicted"/>
<keyword evidence="2" id="KW-1185">Reference proteome</keyword>
<evidence type="ECO:0000313" key="1">
    <source>
        <dbReference type="EMBL" id="MPC42346.1"/>
    </source>
</evidence>
<accession>A0A5B7FAK6</accession>
<comment type="caution">
    <text evidence="1">The sequence shown here is derived from an EMBL/GenBank/DDBJ whole genome shotgun (WGS) entry which is preliminary data.</text>
</comment>
<dbReference type="Proteomes" id="UP000324222">
    <property type="component" value="Unassembled WGS sequence"/>
</dbReference>
<dbReference type="AlphaFoldDB" id="A0A5B7FAK6"/>
<dbReference type="EMBL" id="VSRR010005400">
    <property type="protein sequence ID" value="MPC42346.1"/>
    <property type="molecule type" value="Genomic_DNA"/>
</dbReference>
<reference evidence="1 2" key="1">
    <citation type="submission" date="2019-05" db="EMBL/GenBank/DDBJ databases">
        <title>Another draft genome of Portunus trituberculatus and its Hox gene families provides insights of decapod evolution.</title>
        <authorList>
            <person name="Jeong J.-H."/>
            <person name="Song I."/>
            <person name="Kim S."/>
            <person name="Choi T."/>
            <person name="Kim D."/>
            <person name="Ryu S."/>
            <person name="Kim W."/>
        </authorList>
    </citation>
    <scope>NUCLEOTIDE SEQUENCE [LARGE SCALE GENOMIC DNA]</scope>
    <source>
        <tissue evidence="1">Muscle</tissue>
    </source>
</reference>
<gene>
    <name evidence="1" type="ORF">E2C01_035966</name>
</gene>
<name>A0A5B7FAK6_PORTR</name>